<evidence type="ECO:0000313" key="1">
    <source>
        <dbReference type="EMBL" id="CEO46400.1"/>
    </source>
</evidence>
<protein>
    <recommendedName>
        <fullName evidence="2">DUF4238 domain-containing protein</fullName>
    </recommendedName>
</protein>
<organism evidence="1">
    <name type="scientific">Bionectria ochroleuca</name>
    <name type="common">Gliocladium roseum</name>
    <dbReference type="NCBI Taxonomy" id="29856"/>
    <lineage>
        <taxon>Eukaryota</taxon>
        <taxon>Fungi</taxon>
        <taxon>Dikarya</taxon>
        <taxon>Ascomycota</taxon>
        <taxon>Pezizomycotina</taxon>
        <taxon>Sordariomycetes</taxon>
        <taxon>Hypocreomycetidae</taxon>
        <taxon>Hypocreales</taxon>
        <taxon>Bionectriaceae</taxon>
        <taxon>Clonostachys</taxon>
    </lineage>
</organism>
<dbReference type="Pfam" id="PF14022">
    <property type="entry name" value="DUF4238"/>
    <property type="match status" value="1"/>
</dbReference>
<name>A0A0B7JUT2_BIOOC</name>
<gene>
    <name evidence="1" type="ORF">BN869_000002455_1</name>
</gene>
<sequence>MSVKNEYQHFIPQFLIKNFAYPFKCPEAELAGKKKCKCRHEKGKYPNDPVVNCVNLQTTPFSIDVRPVKRIFGSPGMYLDPNQPTTGQQRRIESMFSKLESHTSSIFRKIVKSYEAGDRAISLTRLERDDVRKFCFILKYRGSSFHRRFYHDRASDYNADDRERLHEYMRQRGFSTPRDVWYHNLECIMNLKMDVKGEWRKELPRQMFSDDARWFLIHVSFFYMALCTPVDPQDEFVLTDNCYNIFEGPNTFIKDESTGEEHGSYHGSFHEFATISPRLVVVLRSLALPDRREDMDPEVKKWRQETYDAAYGEPFGPWKSLLHDLPIEKATNSYSQIVGDYIVQLPEYDGKFRPNDKFIFPYYPISPRHVQILNNLFLENADRSDTLAFKNQTIFLEILEAYISGPCESFKIAGGPDKEFRLKYLQGLEALAKNMGSQKTLLYREMVIPWGIDSKRFIEKQVAYRELIGPTGEISRQNNPRLEFFDIYEKLHKKKADLNPLGDIDLARRMALFHIEVEAESIIAGQLEALLAARKSLQSVLQTSNCAIYWLYLKLWRKYLFGDADGSSDLVDLIADDKVRVGPEDAFAKTAHVYSENALKNLMFISVCQDFILRKGKGESIWKSRSEILINPPDFLIYHYALFLTAGSIKHCGIKKIEILAEWEERKAPQSSSFGRLGLYPYLDEEEKLELAIRAQVRSKFQAAMFGEAKPEALEELERVLFTLTFPTPPSEGFSMLSGQPVCAKGRPEAVYY</sequence>
<dbReference type="InterPro" id="IPR025332">
    <property type="entry name" value="DUF4238"/>
</dbReference>
<accession>A0A0B7JUT2</accession>
<proteinExistence type="predicted"/>
<dbReference type="AlphaFoldDB" id="A0A0B7JUT2"/>
<evidence type="ECO:0008006" key="2">
    <source>
        <dbReference type="Google" id="ProtNLM"/>
    </source>
</evidence>
<reference evidence="1" key="1">
    <citation type="submission" date="2015-01" db="EMBL/GenBank/DDBJ databases">
        <authorList>
            <person name="Durling Mikael"/>
        </authorList>
    </citation>
    <scope>NUCLEOTIDE SEQUENCE</scope>
</reference>
<dbReference type="EMBL" id="CDPU01000004">
    <property type="protein sequence ID" value="CEO46400.1"/>
    <property type="molecule type" value="Genomic_DNA"/>
</dbReference>